<comment type="similarity">
    <text evidence="1">Belongs to the sigma-70 factor family. ECF subfamily.</text>
</comment>
<dbReference type="InterPro" id="IPR014284">
    <property type="entry name" value="RNA_pol_sigma-70_dom"/>
</dbReference>
<evidence type="ECO:0000256" key="1">
    <source>
        <dbReference type="ARBA" id="ARBA00010641"/>
    </source>
</evidence>
<dbReference type="Gene3D" id="1.10.1740.10">
    <property type="match status" value="1"/>
</dbReference>
<evidence type="ECO:0000313" key="7">
    <source>
        <dbReference type="EMBL" id="NYF91393.1"/>
    </source>
</evidence>
<keyword evidence="4" id="KW-0804">Transcription</keyword>
<dbReference type="PANTHER" id="PTHR43133:SF62">
    <property type="entry name" value="RNA POLYMERASE SIGMA FACTOR SIGZ"/>
    <property type="match status" value="1"/>
</dbReference>
<proteinExistence type="inferred from homology"/>
<accession>A0A852VEX8</accession>
<evidence type="ECO:0000256" key="3">
    <source>
        <dbReference type="ARBA" id="ARBA00023082"/>
    </source>
</evidence>
<dbReference type="InterPro" id="IPR013324">
    <property type="entry name" value="RNA_pol_sigma_r3/r4-like"/>
</dbReference>
<dbReference type="GO" id="GO:0016987">
    <property type="term" value="F:sigma factor activity"/>
    <property type="evidence" value="ECO:0007669"/>
    <property type="project" value="UniProtKB-KW"/>
</dbReference>
<protein>
    <submittedName>
        <fullName evidence="7">RNA polymerase sigma-70 factor (ECF subfamily)</fullName>
    </submittedName>
</protein>
<sequence>MSSEAAAYFPDTLGSASDVDAPASASSPVMVQPNSGSASPVVAVHSPIRESSDEDLLIQVGKGSKEALSVLFQRHARAVLSIARRILRDDCEAEDLLQELFLFIFQKASIFDAAKGSGASWIIQMAYCRAIDRRRYLSFRQHYNGEELDEDRLTGHQGRISIDGLAGRALLEKLRRELSPEQIQTMELHFFEGYSFHEIAEKTGRTFGSVRNHYYRGLERLRSHIFPGKRISK</sequence>
<dbReference type="GO" id="GO:0003677">
    <property type="term" value="F:DNA binding"/>
    <property type="evidence" value="ECO:0007669"/>
    <property type="project" value="InterPro"/>
</dbReference>
<dbReference type="SUPFAM" id="SSF88946">
    <property type="entry name" value="Sigma2 domain of RNA polymerase sigma factors"/>
    <property type="match status" value="1"/>
</dbReference>
<gene>
    <name evidence="7" type="ORF">HDF08_003495</name>
</gene>
<keyword evidence="2" id="KW-0805">Transcription regulation</keyword>
<evidence type="ECO:0000256" key="4">
    <source>
        <dbReference type="ARBA" id="ARBA00023163"/>
    </source>
</evidence>
<dbReference type="Pfam" id="PF04542">
    <property type="entry name" value="Sigma70_r2"/>
    <property type="match status" value="1"/>
</dbReference>
<dbReference type="InterPro" id="IPR013249">
    <property type="entry name" value="RNA_pol_sigma70_r4_t2"/>
</dbReference>
<dbReference type="EMBL" id="JACCCU010000002">
    <property type="protein sequence ID" value="NYF91393.1"/>
    <property type="molecule type" value="Genomic_DNA"/>
</dbReference>
<name>A0A852VEX8_9BACT</name>
<dbReference type="InterPro" id="IPR036388">
    <property type="entry name" value="WH-like_DNA-bd_sf"/>
</dbReference>
<organism evidence="7 8">
    <name type="scientific">Tunturiibacter lichenicola</name>
    <dbReference type="NCBI Taxonomy" id="2051959"/>
    <lineage>
        <taxon>Bacteria</taxon>
        <taxon>Pseudomonadati</taxon>
        <taxon>Acidobacteriota</taxon>
        <taxon>Terriglobia</taxon>
        <taxon>Terriglobales</taxon>
        <taxon>Acidobacteriaceae</taxon>
        <taxon>Tunturiibacter</taxon>
    </lineage>
</organism>
<dbReference type="SUPFAM" id="SSF88659">
    <property type="entry name" value="Sigma3 and sigma4 domains of RNA polymerase sigma factors"/>
    <property type="match status" value="1"/>
</dbReference>
<keyword evidence="3" id="KW-0731">Sigma factor</keyword>
<evidence type="ECO:0000313" key="8">
    <source>
        <dbReference type="Proteomes" id="UP000564385"/>
    </source>
</evidence>
<evidence type="ECO:0000259" key="6">
    <source>
        <dbReference type="Pfam" id="PF08281"/>
    </source>
</evidence>
<dbReference type="PANTHER" id="PTHR43133">
    <property type="entry name" value="RNA POLYMERASE ECF-TYPE SIGMA FACTO"/>
    <property type="match status" value="1"/>
</dbReference>
<evidence type="ECO:0000256" key="2">
    <source>
        <dbReference type="ARBA" id="ARBA00023015"/>
    </source>
</evidence>
<evidence type="ECO:0000259" key="5">
    <source>
        <dbReference type="Pfam" id="PF04542"/>
    </source>
</evidence>
<reference evidence="7 8" key="1">
    <citation type="submission" date="2020-07" db="EMBL/GenBank/DDBJ databases">
        <title>Genomic Encyclopedia of Type Strains, Phase IV (KMG-V): Genome sequencing to study the core and pangenomes of soil and plant-associated prokaryotes.</title>
        <authorList>
            <person name="Whitman W."/>
        </authorList>
    </citation>
    <scope>NUCLEOTIDE SEQUENCE [LARGE SCALE GENOMIC DNA]</scope>
    <source>
        <strain evidence="7 8">M8UP22</strain>
    </source>
</reference>
<dbReference type="GO" id="GO:0006352">
    <property type="term" value="P:DNA-templated transcription initiation"/>
    <property type="evidence" value="ECO:0007669"/>
    <property type="project" value="InterPro"/>
</dbReference>
<dbReference type="Proteomes" id="UP000564385">
    <property type="component" value="Unassembled WGS sequence"/>
</dbReference>
<dbReference type="Gene3D" id="1.10.10.10">
    <property type="entry name" value="Winged helix-like DNA-binding domain superfamily/Winged helix DNA-binding domain"/>
    <property type="match status" value="1"/>
</dbReference>
<dbReference type="Pfam" id="PF08281">
    <property type="entry name" value="Sigma70_r4_2"/>
    <property type="match status" value="1"/>
</dbReference>
<feature type="domain" description="RNA polymerase sigma factor 70 region 4 type 2" evidence="6">
    <location>
        <begin position="171"/>
        <end position="221"/>
    </location>
</feature>
<dbReference type="InterPro" id="IPR039425">
    <property type="entry name" value="RNA_pol_sigma-70-like"/>
</dbReference>
<dbReference type="InterPro" id="IPR007627">
    <property type="entry name" value="RNA_pol_sigma70_r2"/>
</dbReference>
<dbReference type="NCBIfam" id="TIGR02937">
    <property type="entry name" value="sigma70-ECF"/>
    <property type="match status" value="1"/>
</dbReference>
<feature type="domain" description="RNA polymerase sigma-70 region 2" evidence="5">
    <location>
        <begin position="71"/>
        <end position="136"/>
    </location>
</feature>
<dbReference type="AlphaFoldDB" id="A0A852VEX8"/>
<dbReference type="InterPro" id="IPR013325">
    <property type="entry name" value="RNA_pol_sigma_r2"/>
</dbReference>
<comment type="caution">
    <text evidence="7">The sequence shown here is derived from an EMBL/GenBank/DDBJ whole genome shotgun (WGS) entry which is preliminary data.</text>
</comment>